<accession>A0A9W6F509</accession>
<evidence type="ECO:0000256" key="1">
    <source>
        <dbReference type="SAM" id="MobiDB-lite"/>
    </source>
</evidence>
<dbReference type="EMBL" id="BRXU01000014">
    <property type="protein sequence ID" value="GLC55906.1"/>
    <property type="molecule type" value="Genomic_DNA"/>
</dbReference>
<reference evidence="3 4" key="1">
    <citation type="journal article" date="2023" name="Commun. Biol.">
        <title>Reorganization of the ancestral sex-determining regions during the evolution of trioecy in Pleodorina starrii.</title>
        <authorList>
            <person name="Takahashi K."/>
            <person name="Suzuki S."/>
            <person name="Kawai-Toyooka H."/>
            <person name="Yamamoto K."/>
            <person name="Hamaji T."/>
            <person name="Ootsuki R."/>
            <person name="Yamaguchi H."/>
            <person name="Kawachi M."/>
            <person name="Higashiyama T."/>
            <person name="Nozaki H."/>
        </authorList>
    </citation>
    <scope>NUCLEOTIDE SEQUENCE [LARGE SCALE GENOMIC DNA]</scope>
    <source>
        <strain evidence="3 4">NIES-4479</strain>
    </source>
</reference>
<keyword evidence="2" id="KW-0812">Transmembrane</keyword>
<evidence type="ECO:0000256" key="2">
    <source>
        <dbReference type="SAM" id="Phobius"/>
    </source>
</evidence>
<name>A0A9W6F509_9CHLO</name>
<keyword evidence="4" id="KW-1185">Reference proteome</keyword>
<dbReference type="Proteomes" id="UP001165080">
    <property type="component" value="Unassembled WGS sequence"/>
</dbReference>
<feature type="region of interest" description="Disordered" evidence="1">
    <location>
        <begin position="98"/>
        <end position="126"/>
    </location>
</feature>
<keyword evidence="2" id="KW-1133">Transmembrane helix</keyword>
<evidence type="ECO:0000313" key="3">
    <source>
        <dbReference type="EMBL" id="GLC55906.1"/>
    </source>
</evidence>
<proteinExistence type="predicted"/>
<organism evidence="3 4">
    <name type="scientific">Pleodorina starrii</name>
    <dbReference type="NCBI Taxonomy" id="330485"/>
    <lineage>
        <taxon>Eukaryota</taxon>
        <taxon>Viridiplantae</taxon>
        <taxon>Chlorophyta</taxon>
        <taxon>core chlorophytes</taxon>
        <taxon>Chlorophyceae</taxon>
        <taxon>CS clade</taxon>
        <taxon>Chlamydomonadales</taxon>
        <taxon>Volvocaceae</taxon>
        <taxon>Pleodorina</taxon>
    </lineage>
</organism>
<keyword evidence="2" id="KW-0472">Membrane</keyword>
<gene>
    <name evidence="3" type="primary">PLEST002854</name>
    <name evidence="3" type="ORF">PLESTB_001042700</name>
</gene>
<feature type="compositionally biased region" description="Polar residues" evidence="1">
    <location>
        <begin position="98"/>
        <end position="112"/>
    </location>
</feature>
<dbReference type="AlphaFoldDB" id="A0A9W6F509"/>
<feature type="transmembrane region" description="Helical" evidence="2">
    <location>
        <begin position="12"/>
        <end position="36"/>
    </location>
</feature>
<protein>
    <submittedName>
        <fullName evidence="3">Uncharacterized protein</fullName>
    </submittedName>
</protein>
<evidence type="ECO:0000313" key="4">
    <source>
        <dbReference type="Proteomes" id="UP001165080"/>
    </source>
</evidence>
<comment type="caution">
    <text evidence="3">The sequence shown here is derived from an EMBL/GenBank/DDBJ whole genome shotgun (WGS) entry which is preliminary data.</text>
</comment>
<sequence>MDSPAGDVNHALNYVVATILGVIAVAGAAVVCLVVAQRHQAKEQAKAKEATQVDEFRGDSLVHPPLRRKNPLLDAVSPPAPHHRTSIDLLRRRYRQGGQVSDQASASGSDTITKAAAATSEAAQHSPLDTMELDTDTVAVLDCMAVNRILNCVPPDELEKHRLVLDSFNWDLDVLLETEIMTGITED</sequence>